<dbReference type="PANTHER" id="PTHR47201:SF1">
    <property type="entry name" value="PROTEIN DWD HYPERSENSITIVE TO UV-B 1"/>
    <property type="match status" value="1"/>
</dbReference>
<evidence type="ECO:0000259" key="4">
    <source>
        <dbReference type="SMART" id="SM00446"/>
    </source>
</evidence>
<feature type="compositionally biased region" description="Low complexity" evidence="3">
    <location>
        <begin position="1093"/>
        <end position="1113"/>
    </location>
</feature>
<dbReference type="PROSITE" id="PS50082">
    <property type="entry name" value="WD_REPEATS_2"/>
    <property type="match status" value="1"/>
</dbReference>
<dbReference type="InterPro" id="IPR013766">
    <property type="entry name" value="Thioredoxin_domain"/>
</dbReference>
<dbReference type="SUPFAM" id="SSF50978">
    <property type="entry name" value="WD40 repeat-like"/>
    <property type="match status" value="1"/>
</dbReference>
<keyword evidence="2" id="KW-0853">WD repeat</keyword>
<evidence type="ECO:0000313" key="5">
    <source>
        <dbReference type="EMBL" id="KAJ4964372.1"/>
    </source>
</evidence>
<dbReference type="Gene3D" id="2.130.10.10">
    <property type="entry name" value="YVTN repeat-like/Quinoprotein amine dehydrogenase"/>
    <property type="match status" value="1"/>
</dbReference>
<dbReference type="Gene3D" id="3.40.30.10">
    <property type="entry name" value="Glutaredoxin"/>
    <property type="match status" value="1"/>
</dbReference>
<dbReference type="InterPro" id="IPR048514">
    <property type="entry name" value="DHU1_N"/>
</dbReference>
<dbReference type="InterPro" id="IPR001680">
    <property type="entry name" value="WD40_rpt"/>
</dbReference>
<dbReference type="GO" id="GO:0080008">
    <property type="term" value="C:Cul4-RING E3 ubiquitin ligase complex"/>
    <property type="evidence" value="ECO:0007669"/>
    <property type="project" value="InterPro"/>
</dbReference>
<proteinExistence type="predicted"/>
<dbReference type="SMART" id="SM00446">
    <property type="entry name" value="LRRcap"/>
    <property type="match status" value="1"/>
</dbReference>
<comment type="caution">
    <text evidence="5">The sequence shown here is derived from an EMBL/GenBank/DDBJ whole genome shotgun (WGS) entry which is preliminary data.</text>
</comment>
<protein>
    <recommendedName>
        <fullName evidence="4">U2A'/phosphoprotein 32 family A C-terminal domain-containing protein</fullName>
    </recommendedName>
</protein>
<dbReference type="InterPro" id="IPR046377">
    <property type="entry name" value="DHU1"/>
</dbReference>
<feature type="region of interest" description="Disordered" evidence="3">
    <location>
        <begin position="1093"/>
        <end position="1162"/>
    </location>
</feature>
<gene>
    <name evidence="5" type="ORF">NE237_024311</name>
</gene>
<dbReference type="Pfam" id="PF00400">
    <property type="entry name" value="WD40"/>
    <property type="match status" value="1"/>
</dbReference>
<accession>A0A9Q0HDH0</accession>
<feature type="domain" description="U2A'/phosphoprotein 32 family A C-terminal" evidence="4">
    <location>
        <begin position="365"/>
        <end position="383"/>
    </location>
</feature>
<dbReference type="InterPro" id="IPR015943">
    <property type="entry name" value="WD40/YVTN_repeat-like_dom_sf"/>
</dbReference>
<dbReference type="InterPro" id="IPR036322">
    <property type="entry name" value="WD40_repeat_dom_sf"/>
</dbReference>
<dbReference type="SUPFAM" id="SSF52833">
    <property type="entry name" value="Thioredoxin-like"/>
    <property type="match status" value="1"/>
</dbReference>
<dbReference type="Pfam" id="PF04788">
    <property type="entry name" value="DUF620"/>
    <property type="match status" value="1"/>
</dbReference>
<dbReference type="SUPFAM" id="SSF52047">
    <property type="entry name" value="RNI-like"/>
    <property type="match status" value="1"/>
</dbReference>
<evidence type="ECO:0000256" key="3">
    <source>
        <dbReference type="SAM" id="MobiDB-lite"/>
    </source>
</evidence>
<dbReference type="InterPro" id="IPR032675">
    <property type="entry name" value="LRR_dom_sf"/>
</dbReference>
<keyword evidence="1" id="KW-0677">Repeat</keyword>
<sequence>MAFDLPALEARYLDSCKRQGVEPNSTILSGFIKAKLQKACQEPCYLKVFLDQLKDADFPLLIEVFSTIDFSEIDAVDILHESPCVLNGESVLSLMQTIGQKLRVVDLQDLSFGKDFLRDLCRRGLTCKVLNLRSSHIRKLNMIGKFMQLHTLNLDFSTSLSSFREDCFTCMPHLMRLSMCETRVANLWTTSAALAKLPSLVELRFQNCLCCNDTGACPASSSEKANILAFDKTGLPYLDSGDYVGSAAPGISSADGLGIVDSFRNFFSLNDLIMAHESMAEESSDDSELDFSTHQRRISLVELLSSVLPAFRGQANLENEVAFDVLLTEEEEESIIDAFNLRRRSGAADAPLKKFISHPSPICFEKHYREYMITLLPRLRVLDNLPIKDTDRAVAKIIFSRYYEYLPYNRQYKESLVSILQKRETGSGAPQLRTSPSSKQLHPSVKSQYFFSRSLCAAKVGSSSWPLLHPLSKFHSASGEENNSFRPRQFEYHPSDSSLMVFGTLDGELVVINHEIGKVVGYHPSRGSLGSILGLCWLKNNPSKLISGSDDGSLHLYDVRKMPSMVTDRYCNVDTVMFDYFEQLTSVHVNSTDEHFLASGYSKNVALYDIASGKRLQVFTDMHQENINVVKFAHHSPSIFATSSFDQYIKMWDLRQKPLKPCYAASSSRGNVMVCFSPDDHYLLASAVDNEVKQLLSVDGRLHMKFEIASTGSPQNYTRSYYMNGRDYIISGSSDEHVVRVCCAQTGRRLRDFSLEGRGSANSMFVQSLRGDPFRDFNMSVLVVPMRPISKSEIIKVNLLASSDHAKKYSADKGNDIVQKVSGGLRAVTDGIVLAWPSIAFDRLRDSEFWLMENPKVQEILEKQVLTVVKAVEDKLDEEIAALDHVDHDDLEALRERRLQQMKKMAEKRSRWISLGHGDYSELPSEKDFFTAVKASERVVCHFYRNNWPCKVMDKHLNILAKRHIETRFVKINAEKSPFLAEKLKIVVLPTLALIKNTKVDDYVVGFDELGGTDEFSTEELEERLAKSQVIIFEDESSVNPSRSSGQVQRSVRQRELGSPTVLALLSEKRGIKGEMERKQGFFSALKDEVVRGLSPARSRARSPARSGSPMSGLLRRRKQHVSHPPEPLIARSGSLRPLGETLTPLMEGPDPDGCDGGGDSKREGWGHWMIGQLSRAPSVSSSAYKRSDLRLLLGVMGAPLAPVHVCTTDPLPHLSIKNTPIETSSAQYILQQYTAASGGQKLQSSIRNAYAMGKLKMVASEFETATKVVKNRNASRAAESGGFVLWQMNPDMWYVELAVGGSKVHAGCNGKVVWRHTPWLGAHAAKGPVRPLRRALQGLDPRTTASMFADARCIGEKKVNGEDCFILKLSADPQTLKARSEGPAEIIRHVLFGYFSQRTGLLVHMEDSHLTRIQSNGGDTVYWETTFNTFLDDYRPIEGIMIAHSGRSVVTLFRFGEMAMSHTKTRMEEAWTIEEVAFNVPGLAIDCFIPPADIRGGSVSETCELPQSESQKTLASAAHRAKVAALEKSHDSNHDNR</sequence>
<evidence type="ECO:0000256" key="1">
    <source>
        <dbReference type="ARBA" id="ARBA00022737"/>
    </source>
</evidence>
<evidence type="ECO:0000313" key="6">
    <source>
        <dbReference type="Proteomes" id="UP001141806"/>
    </source>
</evidence>
<keyword evidence="6" id="KW-1185">Reference proteome</keyword>
<dbReference type="SMART" id="SM00320">
    <property type="entry name" value="WD40"/>
    <property type="match status" value="4"/>
</dbReference>
<organism evidence="5 6">
    <name type="scientific">Protea cynaroides</name>
    <dbReference type="NCBI Taxonomy" id="273540"/>
    <lineage>
        <taxon>Eukaryota</taxon>
        <taxon>Viridiplantae</taxon>
        <taxon>Streptophyta</taxon>
        <taxon>Embryophyta</taxon>
        <taxon>Tracheophyta</taxon>
        <taxon>Spermatophyta</taxon>
        <taxon>Magnoliopsida</taxon>
        <taxon>Proteales</taxon>
        <taxon>Proteaceae</taxon>
        <taxon>Protea</taxon>
    </lineage>
</organism>
<evidence type="ECO:0000256" key="2">
    <source>
        <dbReference type="PROSITE-ProRule" id="PRU00221"/>
    </source>
</evidence>
<dbReference type="Proteomes" id="UP001141806">
    <property type="component" value="Unassembled WGS sequence"/>
</dbReference>
<reference evidence="5" key="1">
    <citation type="journal article" date="2023" name="Plant J.">
        <title>The genome of the king protea, Protea cynaroides.</title>
        <authorList>
            <person name="Chang J."/>
            <person name="Duong T.A."/>
            <person name="Schoeman C."/>
            <person name="Ma X."/>
            <person name="Roodt D."/>
            <person name="Barker N."/>
            <person name="Li Z."/>
            <person name="Van de Peer Y."/>
            <person name="Mizrachi E."/>
        </authorList>
    </citation>
    <scope>NUCLEOTIDE SEQUENCE</scope>
    <source>
        <tissue evidence="5">Young leaves</tissue>
    </source>
</reference>
<dbReference type="Pfam" id="PF20919">
    <property type="entry name" value="DHU1_N"/>
    <property type="match status" value="2"/>
</dbReference>
<dbReference type="InterPro" id="IPR006873">
    <property type="entry name" value="DUF620"/>
</dbReference>
<name>A0A9Q0HDH0_9MAGN</name>
<dbReference type="InterPro" id="IPR003603">
    <property type="entry name" value="U2A'_phosphoprotein32A_C"/>
</dbReference>
<dbReference type="Gene3D" id="3.80.10.10">
    <property type="entry name" value="Ribonuclease Inhibitor"/>
    <property type="match status" value="1"/>
</dbReference>
<dbReference type="Pfam" id="PF00085">
    <property type="entry name" value="Thioredoxin"/>
    <property type="match status" value="1"/>
</dbReference>
<dbReference type="InterPro" id="IPR036249">
    <property type="entry name" value="Thioredoxin-like_sf"/>
</dbReference>
<feature type="repeat" description="WD" evidence="2">
    <location>
        <begin position="620"/>
        <end position="655"/>
    </location>
</feature>
<dbReference type="PROSITE" id="PS50294">
    <property type="entry name" value="WD_REPEATS_REGION"/>
    <property type="match status" value="1"/>
</dbReference>
<dbReference type="OrthoDB" id="20669at2759"/>
<dbReference type="CDD" id="cd02989">
    <property type="entry name" value="Phd_like_TxnDC9"/>
    <property type="match status" value="1"/>
</dbReference>
<dbReference type="EMBL" id="JAMYWD010000008">
    <property type="protein sequence ID" value="KAJ4964372.1"/>
    <property type="molecule type" value="Genomic_DNA"/>
</dbReference>
<dbReference type="GO" id="GO:0071493">
    <property type="term" value="P:cellular response to UV-B"/>
    <property type="evidence" value="ECO:0007669"/>
    <property type="project" value="InterPro"/>
</dbReference>
<dbReference type="PANTHER" id="PTHR47201">
    <property type="entry name" value="BNAC09G30780D PROTEIN"/>
    <property type="match status" value="1"/>
</dbReference>